<evidence type="ECO:0000259" key="6">
    <source>
        <dbReference type="PROSITE" id="PS50893"/>
    </source>
</evidence>
<feature type="coiled-coil region" evidence="4">
    <location>
        <begin position="541"/>
        <end position="575"/>
    </location>
</feature>
<dbReference type="InterPro" id="IPR050611">
    <property type="entry name" value="ABCF"/>
</dbReference>
<evidence type="ECO:0000256" key="2">
    <source>
        <dbReference type="ARBA" id="ARBA00022741"/>
    </source>
</evidence>
<dbReference type="RefSeq" id="WP_181550105.1">
    <property type="nucleotide sequence ID" value="NZ_JACDUS010000002.1"/>
</dbReference>
<dbReference type="EMBL" id="JACDUS010000002">
    <property type="protein sequence ID" value="MBA2880418.1"/>
    <property type="molecule type" value="Genomic_DNA"/>
</dbReference>
<dbReference type="AlphaFoldDB" id="A0A7W0C783"/>
<dbReference type="SMART" id="SM00382">
    <property type="entry name" value="AAA"/>
    <property type="match status" value="2"/>
</dbReference>
<dbReference type="CDD" id="cd03221">
    <property type="entry name" value="ABCF_EF-3"/>
    <property type="match status" value="2"/>
</dbReference>
<evidence type="ECO:0000256" key="1">
    <source>
        <dbReference type="ARBA" id="ARBA00022737"/>
    </source>
</evidence>
<dbReference type="SUPFAM" id="SSF52540">
    <property type="entry name" value="P-loop containing nucleoside triphosphate hydrolases"/>
    <property type="match status" value="2"/>
</dbReference>
<dbReference type="Pfam" id="PF00005">
    <property type="entry name" value="ABC_tran"/>
    <property type="match status" value="2"/>
</dbReference>
<dbReference type="InterPro" id="IPR027417">
    <property type="entry name" value="P-loop_NTPase"/>
</dbReference>
<organism evidence="7 8">
    <name type="scientific">Desulfosalsimonas propionicica</name>
    <dbReference type="NCBI Taxonomy" id="332175"/>
    <lineage>
        <taxon>Bacteria</taxon>
        <taxon>Pseudomonadati</taxon>
        <taxon>Thermodesulfobacteriota</taxon>
        <taxon>Desulfobacteria</taxon>
        <taxon>Desulfobacterales</taxon>
        <taxon>Desulfosalsimonadaceae</taxon>
        <taxon>Desulfosalsimonas</taxon>
    </lineage>
</organism>
<keyword evidence="4" id="KW-0175">Coiled coil</keyword>
<dbReference type="PROSITE" id="PS50893">
    <property type="entry name" value="ABC_TRANSPORTER_2"/>
    <property type="match status" value="2"/>
</dbReference>
<dbReference type="PANTHER" id="PTHR19211">
    <property type="entry name" value="ATP-BINDING TRANSPORT PROTEIN-RELATED"/>
    <property type="match status" value="1"/>
</dbReference>
<dbReference type="InterPro" id="IPR003439">
    <property type="entry name" value="ABC_transporter-like_ATP-bd"/>
</dbReference>
<feature type="domain" description="ABC transporter" evidence="6">
    <location>
        <begin position="2"/>
        <end position="216"/>
    </location>
</feature>
<sequence length="629" mass="70386">MINIEGLNKSYGGHVLFDDVSLRVHAGERLGLVGRNGHGKTTLFRLIIGDETPDAGSISRPRNYRIGHVAQQLIFSAPTVLEEGMRGLPADRSEAHWEVEKILAGLGFCQADMGRAPAEFSGGYQIRLNLAKVLVSRPDMLLLDEPTNYLDITSIRWIRQFLVNWPGEVFLITHDRSFMDGVATHIAGIHRRKIKKIAGNTEKYYTQIAQEEEVYEKTRQNDERKRKDIERFISRFRAKARLANLVQSRVKTLSKLTRKEKLEQAKNLDFSFNSPGFTGKYMLQAENLAFSYNSGQASEPAACLIDDFSMTIAPDERICIMGRNGAGKTTLLRLLAGELAAHAGRIENHPNAVKGLFEQTNIHTLSDERTVEEEIMAANPDMGRQASRSICGAMLFEGDQALKKIRVLSGGEKCRVMLGRLLAAPANFLLLDEPTNHFDMESCDALLAAIDAFDGAVVMVTHNEMFLHALARRLVVFQGGGIEVFDGTYQRFLENVGWEEDEPAAGRRQDPAQKADCAGQISKKDYRRLRSKIVAEKSRALKPVEDQIEAVENDIVQWEQQLGDLNARMQEASINGGGREIAELSRALHECRQNIDAGFERLESLSAKADAKRAEFDAQMEQLDNQRPF</sequence>
<dbReference type="Proteomes" id="UP000525298">
    <property type="component" value="Unassembled WGS sequence"/>
</dbReference>
<dbReference type="Pfam" id="PF12848">
    <property type="entry name" value="ABC_tran_Xtn"/>
    <property type="match status" value="1"/>
</dbReference>
<reference evidence="7 8" key="1">
    <citation type="submission" date="2020-07" db="EMBL/GenBank/DDBJ databases">
        <title>Genomic Encyclopedia of Type Strains, Phase IV (KMG-IV): sequencing the most valuable type-strain genomes for metagenomic binning, comparative biology and taxonomic classification.</title>
        <authorList>
            <person name="Goeker M."/>
        </authorList>
    </citation>
    <scope>NUCLEOTIDE SEQUENCE [LARGE SCALE GENOMIC DNA]</scope>
    <source>
        <strain evidence="7 8">DSM 17721</strain>
    </source>
</reference>
<evidence type="ECO:0000256" key="3">
    <source>
        <dbReference type="ARBA" id="ARBA00022840"/>
    </source>
</evidence>
<dbReference type="PANTHER" id="PTHR19211:SF14">
    <property type="entry name" value="ATP-BINDING CASSETTE SUB-FAMILY F MEMBER 1"/>
    <property type="match status" value="1"/>
</dbReference>
<dbReference type="InterPro" id="IPR003593">
    <property type="entry name" value="AAA+_ATPase"/>
</dbReference>
<gene>
    <name evidence="7" type="ORF">HNR65_000736</name>
</gene>
<proteinExistence type="predicted"/>
<evidence type="ECO:0000256" key="5">
    <source>
        <dbReference type="SAM" id="MobiDB-lite"/>
    </source>
</evidence>
<feature type="domain" description="ABC transporter" evidence="6">
    <location>
        <begin position="283"/>
        <end position="504"/>
    </location>
</feature>
<dbReference type="GO" id="GO:0005524">
    <property type="term" value="F:ATP binding"/>
    <property type="evidence" value="ECO:0007669"/>
    <property type="project" value="UniProtKB-KW"/>
</dbReference>
<dbReference type="InterPro" id="IPR032781">
    <property type="entry name" value="ABC_tran_Xtn"/>
</dbReference>
<dbReference type="Gene3D" id="3.40.50.300">
    <property type="entry name" value="P-loop containing nucleotide triphosphate hydrolases"/>
    <property type="match status" value="2"/>
</dbReference>
<accession>A0A7W0C783</accession>
<comment type="caution">
    <text evidence="7">The sequence shown here is derived from an EMBL/GenBank/DDBJ whole genome shotgun (WGS) entry which is preliminary data.</text>
</comment>
<dbReference type="InterPro" id="IPR037118">
    <property type="entry name" value="Val-tRNA_synth_C_sf"/>
</dbReference>
<evidence type="ECO:0000313" key="7">
    <source>
        <dbReference type="EMBL" id="MBA2880418.1"/>
    </source>
</evidence>
<keyword evidence="1" id="KW-0677">Repeat</keyword>
<dbReference type="Gene3D" id="1.10.287.380">
    <property type="entry name" value="Valyl-tRNA synthetase, C-terminal domain"/>
    <property type="match status" value="1"/>
</dbReference>
<evidence type="ECO:0000256" key="4">
    <source>
        <dbReference type="SAM" id="Coils"/>
    </source>
</evidence>
<feature type="region of interest" description="Disordered" evidence="5">
    <location>
        <begin position="610"/>
        <end position="629"/>
    </location>
</feature>
<name>A0A7W0C783_9BACT</name>
<dbReference type="GO" id="GO:0016887">
    <property type="term" value="F:ATP hydrolysis activity"/>
    <property type="evidence" value="ECO:0007669"/>
    <property type="project" value="InterPro"/>
</dbReference>
<evidence type="ECO:0000313" key="8">
    <source>
        <dbReference type="Proteomes" id="UP000525298"/>
    </source>
</evidence>
<protein>
    <submittedName>
        <fullName evidence="7">ATP-binding cassette subfamily F protein 3</fullName>
    </submittedName>
</protein>
<keyword evidence="3 7" id="KW-0067">ATP-binding</keyword>
<keyword evidence="8" id="KW-1185">Reference proteome</keyword>
<dbReference type="FunFam" id="3.40.50.300:FF:000011">
    <property type="entry name" value="Putative ABC transporter ATP-binding component"/>
    <property type="match status" value="1"/>
</dbReference>
<keyword evidence="2" id="KW-0547">Nucleotide-binding</keyword>